<comment type="caution">
    <text evidence="2">The sequence shown here is derived from an EMBL/GenBank/DDBJ whole genome shotgun (WGS) entry which is preliminary data.</text>
</comment>
<evidence type="ECO:0000313" key="3">
    <source>
        <dbReference type="Proteomes" id="UP000481621"/>
    </source>
</evidence>
<dbReference type="SUPFAM" id="SSF55154">
    <property type="entry name" value="CYTH-like phosphatases"/>
    <property type="match status" value="1"/>
</dbReference>
<evidence type="ECO:0000259" key="1">
    <source>
        <dbReference type="PROSITE" id="PS51707"/>
    </source>
</evidence>
<dbReference type="Pfam" id="PF01928">
    <property type="entry name" value="CYTH"/>
    <property type="match status" value="1"/>
</dbReference>
<gene>
    <name evidence="2" type="ORF">G4Z05_08265</name>
</gene>
<dbReference type="EMBL" id="JAAIUV010000010">
    <property type="protein sequence ID" value="NEX78880.1"/>
    <property type="molecule type" value="Genomic_DNA"/>
</dbReference>
<dbReference type="InterPro" id="IPR033469">
    <property type="entry name" value="CYTH-like_dom_sf"/>
</dbReference>
<proteinExistence type="predicted"/>
<organism evidence="2 3">
    <name type="scientific">Neobacillus thermocopriae</name>
    <dbReference type="NCBI Taxonomy" id="1215031"/>
    <lineage>
        <taxon>Bacteria</taxon>
        <taxon>Bacillati</taxon>
        <taxon>Bacillota</taxon>
        <taxon>Bacilli</taxon>
        <taxon>Bacillales</taxon>
        <taxon>Bacillaceae</taxon>
        <taxon>Neobacillus</taxon>
    </lineage>
</organism>
<name>A0A6B3TR80_9BACI</name>
<dbReference type="InterPro" id="IPR009195">
    <property type="entry name" value="Uncharacterised_YjbK"/>
</dbReference>
<feature type="domain" description="CYTH" evidence="1">
    <location>
        <begin position="4"/>
        <end position="192"/>
    </location>
</feature>
<dbReference type="PROSITE" id="PS51707">
    <property type="entry name" value="CYTH"/>
    <property type="match status" value="1"/>
</dbReference>
<dbReference type="PIRSF" id="PIRSF012526">
    <property type="entry name" value="CYTH_UCP012526"/>
    <property type="match status" value="1"/>
</dbReference>
<dbReference type="SMART" id="SM01118">
    <property type="entry name" value="CYTH"/>
    <property type="match status" value="1"/>
</dbReference>
<keyword evidence="3" id="KW-1185">Reference proteome</keyword>
<sequence>MRQNIEIEFKNILTKKEYVRLLNAFDIKEEQIFSHENYYFDTPDFDLKKVGSALRIRKKKECFELTLKQPSNLGLLETTQTLTSDEAIQAIQYNQLPSGKIKDIIEELNIPYSNIVYFGLLKTNRVEINYLNGLLVLDYSSYLGKEDFEIELEVDNYSEGKEIFKKLLQYYEIPLRKTENKIQRFYNQKYQKGKTS</sequence>
<evidence type="ECO:0000313" key="2">
    <source>
        <dbReference type="EMBL" id="NEX78880.1"/>
    </source>
</evidence>
<dbReference type="AlphaFoldDB" id="A0A6B3TR80"/>
<dbReference type="Proteomes" id="UP000481621">
    <property type="component" value="Unassembled WGS sequence"/>
</dbReference>
<dbReference type="RefSeq" id="WP_163251391.1">
    <property type="nucleotide sequence ID" value="NZ_JAAIUV010000010.1"/>
</dbReference>
<dbReference type="InterPro" id="IPR023577">
    <property type="entry name" value="CYTH_domain"/>
</dbReference>
<protein>
    <submittedName>
        <fullName evidence="2">CYTH domain-containing protein</fullName>
    </submittedName>
</protein>
<dbReference type="Gene3D" id="2.40.320.10">
    <property type="entry name" value="Hypothetical Protein Pfu-838710-001"/>
    <property type="match status" value="1"/>
</dbReference>
<reference evidence="2" key="1">
    <citation type="submission" date="2020-02" db="EMBL/GenBank/DDBJ databases">
        <title>Bacillus sedimentmangrovi sp. nov., isolated from sediment of the mangrove ecosystem.</title>
        <authorList>
            <person name="Liu G."/>
        </authorList>
    </citation>
    <scope>NUCLEOTIDE SEQUENCE [LARGE SCALE GENOMIC DNA]</scope>
    <source>
        <strain evidence="2">SgZ-7</strain>
    </source>
</reference>
<accession>A0A6B3TR80</accession>
<dbReference type="CDD" id="cd07762">
    <property type="entry name" value="CYTH-like_Pase_1"/>
    <property type="match status" value="1"/>
</dbReference>